<dbReference type="PANTHER" id="PTHR48009">
    <property type="entry name" value="LEUCINE-RICH REPEAT (LRR) FAMILY PROTEIN"/>
    <property type="match status" value="1"/>
</dbReference>
<evidence type="ECO:0000313" key="1">
    <source>
        <dbReference type="EMBL" id="CAD2214745.1"/>
    </source>
</evidence>
<proteinExistence type="predicted"/>
<dbReference type="InterPro" id="IPR001611">
    <property type="entry name" value="Leu-rich_rpt"/>
</dbReference>
<dbReference type="InterPro" id="IPR053213">
    <property type="entry name" value="RLP29"/>
</dbReference>
<reference evidence="1 2" key="1">
    <citation type="submission" date="2020-08" db="EMBL/GenBank/DDBJ databases">
        <authorList>
            <person name="Newling K."/>
            <person name="Davey J."/>
            <person name="Forrester S."/>
        </authorList>
    </citation>
    <scope>NUCLEOTIDE SEQUENCE [LARGE SCALE GENOMIC DNA]</scope>
    <source>
        <strain evidence="2">Crithidia deanei Carvalho (ATCC PRA-265)</strain>
    </source>
</reference>
<dbReference type="AlphaFoldDB" id="A0A7G2C5H3"/>
<dbReference type="VEuPathDB" id="TriTrypDB:ADEAN_000219600"/>
<dbReference type="PANTHER" id="PTHR48009:SF16">
    <property type="entry name" value="LEUCINE-RICH REPEAT-CONTAINING N-TERMINAL PLANT-TYPE DOMAIN-CONTAINING PROTEIN"/>
    <property type="match status" value="1"/>
</dbReference>
<sequence length="258" mass="28008">MYVPQATASKICSSRGVVCTDGVVTAIDLKSALALYSGRGTLPDHTVDPFNTYDYAGMTITTIQCSGCTLLTGSLPVAWGKMKSLTEISFDLCVLTGTLPSEWSGLLNLAFLHLDANRFTGTLPGSWGSMVKLQRLYLNNNRLTGTLPPEWASLVSVKYLYAYRNQLSGTLPQTLPPNIQMFDVNKNAITGYIPLSYTTDNYPSANRISLQDNPTCEVAYHPAGKIHRTPSIRPTPACETKIPPSLVKIARITTTLAA</sequence>
<accession>A0A7G2C5H3</accession>
<organism evidence="1 2">
    <name type="scientific">Angomonas deanei</name>
    <dbReference type="NCBI Taxonomy" id="59799"/>
    <lineage>
        <taxon>Eukaryota</taxon>
        <taxon>Discoba</taxon>
        <taxon>Euglenozoa</taxon>
        <taxon>Kinetoplastea</taxon>
        <taxon>Metakinetoplastina</taxon>
        <taxon>Trypanosomatida</taxon>
        <taxon>Trypanosomatidae</taxon>
        <taxon>Strigomonadinae</taxon>
        <taxon>Angomonas</taxon>
    </lineage>
</organism>
<gene>
    <name evidence="1" type="ORF">ADEAN_000219600</name>
</gene>
<dbReference type="Gene3D" id="3.80.10.10">
    <property type="entry name" value="Ribonuclease Inhibitor"/>
    <property type="match status" value="1"/>
</dbReference>
<name>A0A7G2C5H3_9TRYP</name>
<dbReference type="OrthoDB" id="258940at2759"/>
<dbReference type="SUPFAM" id="SSF52058">
    <property type="entry name" value="L domain-like"/>
    <property type="match status" value="1"/>
</dbReference>
<dbReference type="InterPro" id="IPR032675">
    <property type="entry name" value="LRR_dom_sf"/>
</dbReference>
<evidence type="ECO:0000313" key="2">
    <source>
        <dbReference type="Proteomes" id="UP000515908"/>
    </source>
</evidence>
<protein>
    <submittedName>
        <fullName evidence="1">Leucine rich repeat, putative</fullName>
    </submittedName>
</protein>
<dbReference type="Proteomes" id="UP000515908">
    <property type="component" value="Chromosome 04"/>
</dbReference>
<dbReference type="EMBL" id="LR877148">
    <property type="protein sequence ID" value="CAD2214745.1"/>
    <property type="molecule type" value="Genomic_DNA"/>
</dbReference>
<keyword evidence="2" id="KW-1185">Reference proteome</keyword>
<dbReference type="Pfam" id="PF13855">
    <property type="entry name" value="LRR_8"/>
    <property type="match status" value="1"/>
</dbReference>